<dbReference type="InterPro" id="IPR026832">
    <property type="entry name" value="Asteroid"/>
</dbReference>
<sequence length="137" mass="15512">MLQVCLETLGVEEETLEGVPAHLRLPVAVTRYWLRRASPEPTLLKALLMVMVQGELNRRTGGTTGSFNQWQACLKDGSQLNLLLCKPLPEPHYGRLVHQRQKQLLNWEPEEMGWSGATSTRQEVTTPLSYQCGRTLK</sequence>
<name>A0A8C4ZM85_GADMO</name>
<protein>
    <submittedName>
        <fullName evidence="1">Uncharacterized protein</fullName>
    </submittedName>
</protein>
<accession>A0A8C4ZM85</accession>
<evidence type="ECO:0000313" key="2">
    <source>
        <dbReference type="Proteomes" id="UP000694546"/>
    </source>
</evidence>
<proteinExistence type="predicted"/>
<dbReference type="Proteomes" id="UP000694546">
    <property type="component" value="Chromosome 6"/>
</dbReference>
<dbReference type="GeneTree" id="ENSGT00940000177964"/>
<dbReference type="AlphaFoldDB" id="A0A8C4ZM85"/>
<reference evidence="1" key="2">
    <citation type="submission" date="2025-09" db="UniProtKB">
        <authorList>
            <consortium name="Ensembl"/>
        </authorList>
    </citation>
    <scope>IDENTIFICATION</scope>
</reference>
<dbReference type="Ensembl" id="ENSGMOT00000017058.2">
    <property type="protein sequence ID" value="ENSGMOP00000016640.2"/>
    <property type="gene ID" value="ENSGMOG00000015504.2"/>
</dbReference>
<dbReference type="PANTHER" id="PTHR15665">
    <property type="entry name" value="ASTEROID PROTEIN"/>
    <property type="match status" value="1"/>
</dbReference>
<reference evidence="1" key="1">
    <citation type="submission" date="2025-08" db="UniProtKB">
        <authorList>
            <consortium name="Ensembl"/>
        </authorList>
    </citation>
    <scope>IDENTIFICATION</scope>
</reference>
<organism evidence="1 2">
    <name type="scientific">Gadus morhua</name>
    <name type="common">Atlantic cod</name>
    <dbReference type="NCBI Taxonomy" id="8049"/>
    <lineage>
        <taxon>Eukaryota</taxon>
        <taxon>Metazoa</taxon>
        <taxon>Chordata</taxon>
        <taxon>Craniata</taxon>
        <taxon>Vertebrata</taxon>
        <taxon>Euteleostomi</taxon>
        <taxon>Actinopterygii</taxon>
        <taxon>Neopterygii</taxon>
        <taxon>Teleostei</taxon>
        <taxon>Neoteleostei</taxon>
        <taxon>Acanthomorphata</taxon>
        <taxon>Zeiogadaria</taxon>
        <taxon>Gadariae</taxon>
        <taxon>Gadiformes</taxon>
        <taxon>Gadoidei</taxon>
        <taxon>Gadidae</taxon>
        <taxon>Gadus</taxon>
    </lineage>
</organism>
<dbReference type="PANTHER" id="PTHR15665:SF1">
    <property type="entry name" value="PROTEIN ASTEROID HOMOLOG 1"/>
    <property type="match status" value="1"/>
</dbReference>
<keyword evidence="2" id="KW-1185">Reference proteome</keyword>
<evidence type="ECO:0000313" key="1">
    <source>
        <dbReference type="Ensembl" id="ENSGMOP00000016640.2"/>
    </source>
</evidence>